<evidence type="ECO:0000256" key="1">
    <source>
        <dbReference type="SAM" id="MobiDB-lite"/>
    </source>
</evidence>
<comment type="caution">
    <text evidence="2">The sequence shown here is derived from an EMBL/GenBank/DDBJ whole genome shotgun (WGS) entry which is preliminary data.</text>
</comment>
<accession>A0A1E1LGL8</accession>
<dbReference type="EMBL" id="FJUW01000051">
    <property type="protein sequence ID" value="CZT09656.1"/>
    <property type="molecule type" value="Genomic_DNA"/>
</dbReference>
<evidence type="ECO:0000313" key="2">
    <source>
        <dbReference type="EMBL" id="CZT09656.1"/>
    </source>
</evidence>
<dbReference type="InParanoid" id="A0A1E1LGL8"/>
<reference evidence="3" key="1">
    <citation type="submission" date="2016-03" db="EMBL/GenBank/DDBJ databases">
        <authorList>
            <person name="Ploux O."/>
        </authorList>
    </citation>
    <scope>NUCLEOTIDE SEQUENCE [LARGE SCALE GENOMIC DNA]</scope>
    <source>
        <strain evidence="3">UK7</strain>
    </source>
</reference>
<feature type="compositionally biased region" description="Basic residues" evidence="1">
    <location>
        <begin position="27"/>
        <end position="38"/>
    </location>
</feature>
<sequence length="81" mass="8838">MNAAPALTAEPLFPPPPGAMTPPPAPRKNRSSFRRSKKNSSEVENINFAAKYICSPSAPSTPCLEEWEDVEMEDGSNYSLL</sequence>
<gene>
    <name evidence="2" type="ORF">RCO7_03745</name>
</gene>
<dbReference type="AlphaFoldDB" id="A0A1E1LGL8"/>
<protein>
    <submittedName>
        <fullName evidence="2">Uncharacterized protein</fullName>
    </submittedName>
</protein>
<feature type="compositionally biased region" description="Pro residues" evidence="1">
    <location>
        <begin position="12"/>
        <end position="26"/>
    </location>
</feature>
<dbReference type="Proteomes" id="UP000178129">
    <property type="component" value="Unassembled WGS sequence"/>
</dbReference>
<organism evidence="2 3">
    <name type="scientific">Rhynchosporium graminicola</name>
    <dbReference type="NCBI Taxonomy" id="2792576"/>
    <lineage>
        <taxon>Eukaryota</taxon>
        <taxon>Fungi</taxon>
        <taxon>Dikarya</taxon>
        <taxon>Ascomycota</taxon>
        <taxon>Pezizomycotina</taxon>
        <taxon>Leotiomycetes</taxon>
        <taxon>Helotiales</taxon>
        <taxon>Ploettnerulaceae</taxon>
        <taxon>Rhynchosporium</taxon>
    </lineage>
</organism>
<feature type="region of interest" description="Disordered" evidence="1">
    <location>
        <begin position="1"/>
        <end position="42"/>
    </location>
</feature>
<name>A0A1E1LGL8_9HELO</name>
<proteinExistence type="predicted"/>
<keyword evidence="3" id="KW-1185">Reference proteome</keyword>
<evidence type="ECO:0000313" key="3">
    <source>
        <dbReference type="Proteomes" id="UP000178129"/>
    </source>
</evidence>